<feature type="transmembrane region" description="Helical" evidence="6">
    <location>
        <begin position="58"/>
        <end position="78"/>
    </location>
</feature>
<dbReference type="PANTHER" id="PTHR39087">
    <property type="entry name" value="UPF0104 MEMBRANE PROTEIN MJ1595"/>
    <property type="match status" value="1"/>
</dbReference>
<evidence type="ECO:0000256" key="4">
    <source>
        <dbReference type="ARBA" id="ARBA00022989"/>
    </source>
</evidence>
<feature type="transmembrane region" description="Helical" evidence="6">
    <location>
        <begin position="110"/>
        <end position="131"/>
    </location>
</feature>
<keyword evidence="4 6" id="KW-1133">Transmembrane helix</keyword>
<dbReference type="GO" id="GO:0005886">
    <property type="term" value="C:plasma membrane"/>
    <property type="evidence" value="ECO:0007669"/>
    <property type="project" value="UniProtKB-SubCell"/>
</dbReference>
<feature type="transmembrane region" description="Helical" evidence="6">
    <location>
        <begin position="85"/>
        <end position="104"/>
    </location>
</feature>
<dbReference type="InterPro" id="IPR022791">
    <property type="entry name" value="L-PG_synthase/AglD"/>
</dbReference>
<feature type="transmembrane region" description="Helical" evidence="6">
    <location>
        <begin position="138"/>
        <end position="157"/>
    </location>
</feature>
<dbReference type="EMBL" id="OY288114">
    <property type="protein sequence ID" value="CAJ0849727.1"/>
    <property type="molecule type" value="Genomic_DNA"/>
</dbReference>
<sequence>MHNPPRSTVKPLIFGSRGHGFIALAVNAAFLALLSYWLSQNVNFSDLRKYLQQIPTSAIMVGMAMNVAVLMCFGARLAAILDAKIFPCFLITITGMTFNSLLPFRLGEGVKLYCGGALFHLPVGGLGAAIVMEKLYDLLMLLLLLATLIANAHLPFVNIGSPQILRLAVAAPLCGLLIFRARGAGIKVLSRLAILERFGLNSIVEQAGILFTRQKVVFPAFLTLLIWSVNVSLVLFFFRAVAPEIHFGVLDAMALVVIASLAIAAPVSPAGLGVFEAGIAAYLINFHGLQTEKAISAAALYHFVISLPHSAITAAFFTSMFLFRKRT</sequence>
<feature type="transmembrane region" description="Helical" evidence="6">
    <location>
        <begin position="245"/>
        <end position="263"/>
    </location>
</feature>
<name>A0AA48LWV9_9ZZZZ</name>
<evidence type="ECO:0000256" key="1">
    <source>
        <dbReference type="ARBA" id="ARBA00004651"/>
    </source>
</evidence>
<comment type="subcellular location">
    <subcellularLocation>
        <location evidence="1">Cell membrane</location>
        <topology evidence="1">Multi-pass membrane protein</topology>
    </subcellularLocation>
</comment>
<dbReference type="AlphaFoldDB" id="A0AA48LWV9"/>
<gene>
    <name evidence="7" type="ORF">AMST5_00166</name>
</gene>
<dbReference type="Pfam" id="PF03706">
    <property type="entry name" value="LPG_synthase_TM"/>
    <property type="match status" value="1"/>
</dbReference>
<proteinExistence type="predicted"/>
<evidence type="ECO:0000313" key="7">
    <source>
        <dbReference type="EMBL" id="CAJ0849727.1"/>
    </source>
</evidence>
<feature type="transmembrane region" description="Helical" evidence="6">
    <location>
        <begin position="21"/>
        <end position="38"/>
    </location>
</feature>
<reference evidence="7" key="1">
    <citation type="submission" date="2023-07" db="EMBL/GenBank/DDBJ databases">
        <authorList>
            <person name="Pelsma A.J. K."/>
        </authorList>
    </citation>
    <scope>NUCLEOTIDE SEQUENCE</scope>
</reference>
<protein>
    <recommendedName>
        <fullName evidence="8">Flippase-like domain-containing protein</fullName>
    </recommendedName>
</protein>
<dbReference type="PANTHER" id="PTHR39087:SF2">
    <property type="entry name" value="UPF0104 MEMBRANE PROTEIN MJ1595"/>
    <property type="match status" value="1"/>
</dbReference>
<keyword evidence="3 6" id="KW-0812">Transmembrane</keyword>
<evidence type="ECO:0000256" key="5">
    <source>
        <dbReference type="ARBA" id="ARBA00023136"/>
    </source>
</evidence>
<evidence type="ECO:0000256" key="6">
    <source>
        <dbReference type="SAM" id="Phobius"/>
    </source>
</evidence>
<keyword evidence="5 6" id="KW-0472">Membrane</keyword>
<feature type="transmembrane region" description="Helical" evidence="6">
    <location>
        <begin position="163"/>
        <end position="181"/>
    </location>
</feature>
<evidence type="ECO:0000256" key="3">
    <source>
        <dbReference type="ARBA" id="ARBA00022692"/>
    </source>
</evidence>
<feature type="transmembrane region" description="Helical" evidence="6">
    <location>
        <begin position="300"/>
        <end position="323"/>
    </location>
</feature>
<evidence type="ECO:0000256" key="2">
    <source>
        <dbReference type="ARBA" id="ARBA00022475"/>
    </source>
</evidence>
<organism evidence="7">
    <name type="scientific">freshwater sediment metagenome</name>
    <dbReference type="NCBI Taxonomy" id="556182"/>
    <lineage>
        <taxon>unclassified sequences</taxon>
        <taxon>metagenomes</taxon>
        <taxon>ecological metagenomes</taxon>
    </lineage>
</organism>
<feature type="transmembrane region" description="Helical" evidence="6">
    <location>
        <begin position="216"/>
        <end position="239"/>
    </location>
</feature>
<accession>A0AA48LWV9</accession>
<evidence type="ECO:0008006" key="8">
    <source>
        <dbReference type="Google" id="ProtNLM"/>
    </source>
</evidence>
<keyword evidence="2" id="KW-1003">Cell membrane</keyword>